<accession>A0A255GF03</accession>
<dbReference type="Gene3D" id="1.10.10.160">
    <property type="match status" value="1"/>
</dbReference>
<dbReference type="GO" id="GO:0043138">
    <property type="term" value="F:3'-5' DNA helicase activity"/>
    <property type="evidence" value="ECO:0007669"/>
    <property type="project" value="UniProtKB-EC"/>
</dbReference>
<evidence type="ECO:0000256" key="7">
    <source>
        <dbReference type="ARBA" id="ARBA00034617"/>
    </source>
</evidence>
<comment type="catalytic activity">
    <reaction evidence="7">
        <text>Couples ATP hydrolysis with the unwinding of duplex DNA by translocating in the 3'-5' direction.</text>
        <dbReference type="EC" id="5.6.2.4"/>
    </reaction>
</comment>
<dbReference type="GO" id="GO:0005829">
    <property type="term" value="C:cytosol"/>
    <property type="evidence" value="ECO:0007669"/>
    <property type="project" value="TreeGrafter"/>
</dbReference>
<comment type="catalytic activity">
    <reaction evidence="9">
        <text>ATP + H2O = ADP + phosphate + H(+)</text>
        <dbReference type="Rhea" id="RHEA:13065"/>
        <dbReference type="ChEBI" id="CHEBI:15377"/>
        <dbReference type="ChEBI" id="CHEBI:15378"/>
        <dbReference type="ChEBI" id="CHEBI:30616"/>
        <dbReference type="ChEBI" id="CHEBI:43474"/>
        <dbReference type="ChEBI" id="CHEBI:456216"/>
        <dbReference type="EC" id="5.6.2.4"/>
    </reaction>
</comment>
<evidence type="ECO:0000313" key="14">
    <source>
        <dbReference type="EMBL" id="OYO11544.1"/>
    </source>
</evidence>
<sequence length="673" mass="73243">MVDIGWSEGLDEGQRIAVEHDAGPLVVAAGAGTGKTRTLTARVARLLESGVPPERILLLTFTRRAAAAMTTRAAALCADPQAAQRIWGGTFHAVAHRIVSEHAQHVGLRDVTVLDPGDVVDLLDLLREEHGLVGTERRFPTSQAIADICSRAINTATPAREVMAEQFPWCLDHAAAINGLLRDFAARKRERGLLDFDDLLRYWLALLADEQVGARLRRRWDWVLVDEYQDVNQIQVDIVDGLCPDGAGLTVVGDDAQAVYGFRGANAEHLLEVRGRFPDATLVRLERNFRSTQPVLDLANVVRPSELRLELAADRSDGGSRPAVVRCANADDEARQVADAILAAHQDGMELREQAVLMRTGTHSHQLEIELKVRDIPFVKFGGIGYLETAHVRDLIAAFRIALNPADEVSWYRLLTRHRSIGKAHARSLAGLLAGSDDEGRFAEAVAAAPPKARSGLSATLAAVRHAQSADAVPEVVEACHGAVRPLLRVHYADWSRRAVDVERLAESAAQQADLAAFIAETTIDPAGVSADWAKKPYLDDDYVILSTIHSAKGLEWDSVHLIRACDGAVPSDMALTSDAGLAEEHRLFYVALTRARDSLRIYTPDRLPTHPTSFRARHVIAKPSRFLTPAAMDRVDVIDTSTPAEQSANRVGGGVPARPAPVTVPSMDDLFS</sequence>
<reference evidence="14 15" key="1">
    <citation type="submission" date="2017-07" db="EMBL/GenBank/DDBJ databases">
        <title>Draft whole genome sequences of clinical Proprionibacteriaceae strains.</title>
        <authorList>
            <person name="Bernier A.-M."/>
            <person name="Bernard K."/>
            <person name="Domingo M.-C."/>
        </authorList>
    </citation>
    <scope>NUCLEOTIDE SEQUENCE [LARGE SCALE GENOMIC DNA]</scope>
    <source>
        <strain evidence="14 15">NML 030167</strain>
    </source>
</reference>
<organism evidence="14 15">
    <name type="scientific">Enemella evansiae</name>
    <dbReference type="NCBI Taxonomy" id="2016499"/>
    <lineage>
        <taxon>Bacteria</taxon>
        <taxon>Bacillati</taxon>
        <taxon>Actinomycetota</taxon>
        <taxon>Actinomycetes</taxon>
        <taxon>Propionibacteriales</taxon>
        <taxon>Propionibacteriaceae</taxon>
        <taxon>Enemella</taxon>
    </lineage>
</organism>
<dbReference type="GO" id="GO:0016887">
    <property type="term" value="F:ATP hydrolysis activity"/>
    <property type="evidence" value="ECO:0007669"/>
    <property type="project" value="RHEA"/>
</dbReference>
<dbReference type="Pfam" id="PF00580">
    <property type="entry name" value="UvrD-helicase"/>
    <property type="match status" value="1"/>
</dbReference>
<protein>
    <recommendedName>
        <fullName evidence="8">DNA 3'-5' helicase</fullName>
        <ecNumber evidence="8">5.6.2.4</ecNumber>
    </recommendedName>
</protein>
<keyword evidence="15" id="KW-1185">Reference proteome</keyword>
<dbReference type="GO" id="GO:0000725">
    <property type="term" value="P:recombinational repair"/>
    <property type="evidence" value="ECO:0007669"/>
    <property type="project" value="TreeGrafter"/>
</dbReference>
<dbReference type="InterPro" id="IPR027417">
    <property type="entry name" value="P-loop_NTPase"/>
</dbReference>
<evidence type="ECO:0000259" key="12">
    <source>
        <dbReference type="PROSITE" id="PS51198"/>
    </source>
</evidence>
<dbReference type="EC" id="5.6.2.4" evidence="8"/>
<evidence type="ECO:0000313" key="15">
    <source>
        <dbReference type="Proteomes" id="UP000215896"/>
    </source>
</evidence>
<evidence type="ECO:0000256" key="2">
    <source>
        <dbReference type="ARBA" id="ARBA00022741"/>
    </source>
</evidence>
<feature type="binding site" evidence="10">
    <location>
        <begin position="29"/>
        <end position="36"/>
    </location>
    <ligand>
        <name>ATP</name>
        <dbReference type="ChEBI" id="CHEBI:30616"/>
    </ligand>
</feature>
<dbReference type="InterPro" id="IPR013986">
    <property type="entry name" value="DExx_box_DNA_helicase_dom_sf"/>
</dbReference>
<evidence type="ECO:0000256" key="9">
    <source>
        <dbReference type="ARBA" id="ARBA00048988"/>
    </source>
</evidence>
<dbReference type="Pfam" id="PF13361">
    <property type="entry name" value="UvrD_C"/>
    <property type="match status" value="2"/>
</dbReference>
<dbReference type="Gene3D" id="1.10.486.10">
    <property type="entry name" value="PCRA, domain 4"/>
    <property type="match status" value="1"/>
</dbReference>
<evidence type="ECO:0000256" key="8">
    <source>
        <dbReference type="ARBA" id="ARBA00034808"/>
    </source>
</evidence>
<evidence type="ECO:0000256" key="5">
    <source>
        <dbReference type="ARBA" id="ARBA00022840"/>
    </source>
</evidence>
<comment type="caution">
    <text evidence="14">The sequence shown here is derived from an EMBL/GenBank/DDBJ whole genome shotgun (WGS) entry which is preliminary data.</text>
</comment>
<dbReference type="PROSITE" id="PS51217">
    <property type="entry name" value="UVRD_HELICASE_CTER"/>
    <property type="match status" value="1"/>
</dbReference>
<dbReference type="InterPro" id="IPR000212">
    <property type="entry name" value="DNA_helicase_UvrD/REP"/>
</dbReference>
<feature type="domain" description="UvrD-like helicase C-terminal" evidence="13">
    <location>
        <begin position="293"/>
        <end position="554"/>
    </location>
</feature>
<evidence type="ECO:0000256" key="1">
    <source>
        <dbReference type="ARBA" id="ARBA00009922"/>
    </source>
</evidence>
<proteinExistence type="inferred from homology"/>
<evidence type="ECO:0000256" key="3">
    <source>
        <dbReference type="ARBA" id="ARBA00022801"/>
    </source>
</evidence>
<dbReference type="GO" id="GO:0003677">
    <property type="term" value="F:DNA binding"/>
    <property type="evidence" value="ECO:0007669"/>
    <property type="project" value="InterPro"/>
</dbReference>
<keyword evidence="4 10" id="KW-0347">Helicase</keyword>
<dbReference type="GO" id="GO:0005524">
    <property type="term" value="F:ATP binding"/>
    <property type="evidence" value="ECO:0007669"/>
    <property type="project" value="UniProtKB-UniRule"/>
</dbReference>
<evidence type="ECO:0000256" key="4">
    <source>
        <dbReference type="ARBA" id="ARBA00022806"/>
    </source>
</evidence>
<keyword evidence="5 10" id="KW-0067">ATP-binding</keyword>
<dbReference type="OrthoDB" id="5905204at2"/>
<name>A0A255GF03_9ACTN</name>
<dbReference type="SUPFAM" id="SSF52540">
    <property type="entry name" value="P-loop containing nucleoside triphosphate hydrolases"/>
    <property type="match status" value="1"/>
</dbReference>
<dbReference type="InterPro" id="IPR014016">
    <property type="entry name" value="UvrD-like_ATP-bd"/>
</dbReference>
<evidence type="ECO:0000256" key="11">
    <source>
        <dbReference type="SAM" id="MobiDB-lite"/>
    </source>
</evidence>
<gene>
    <name evidence="14" type="ORF">CGZ94_13990</name>
</gene>
<dbReference type="Gene3D" id="3.40.50.300">
    <property type="entry name" value="P-loop containing nucleotide triphosphate hydrolases"/>
    <property type="match status" value="2"/>
</dbReference>
<dbReference type="InterPro" id="IPR014017">
    <property type="entry name" value="DNA_helicase_UvrD-like_C"/>
</dbReference>
<feature type="domain" description="UvrD-like helicase ATP-binding" evidence="12">
    <location>
        <begin position="8"/>
        <end position="292"/>
    </location>
</feature>
<dbReference type="PANTHER" id="PTHR11070">
    <property type="entry name" value="UVRD / RECB / PCRA DNA HELICASE FAMILY MEMBER"/>
    <property type="match status" value="1"/>
</dbReference>
<evidence type="ECO:0000256" key="6">
    <source>
        <dbReference type="ARBA" id="ARBA00023235"/>
    </source>
</evidence>
<dbReference type="CDD" id="cd17932">
    <property type="entry name" value="DEXQc_UvrD"/>
    <property type="match status" value="1"/>
</dbReference>
<dbReference type="PROSITE" id="PS51198">
    <property type="entry name" value="UVRD_HELICASE_ATP_BIND"/>
    <property type="match status" value="1"/>
</dbReference>
<feature type="region of interest" description="Disordered" evidence="11">
    <location>
        <begin position="643"/>
        <end position="673"/>
    </location>
</feature>
<comment type="similarity">
    <text evidence="1">Belongs to the helicase family. UvrD subfamily.</text>
</comment>
<dbReference type="Proteomes" id="UP000215896">
    <property type="component" value="Unassembled WGS sequence"/>
</dbReference>
<dbReference type="RefSeq" id="WP_094406011.1">
    <property type="nucleotide sequence ID" value="NZ_NMVO01000015.1"/>
</dbReference>
<keyword evidence="3 10" id="KW-0378">Hydrolase</keyword>
<dbReference type="EMBL" id="NMVO01000015">
    <property type="protein sequence ID" value="OYO11544.1"/>
    <property type="molecule type" value="Genomic_DNA"/>
</dbReference>
<evidence type="ECO:0000256" key="10">
    <source>
        <dbReference type="PROSITE-ProRule" id="PRU00560"/>
    </source>
</evidence>
<dbReference type="AlphaFoldDB" id="A0A255GF03"/>
<dbReference type="PANTHER" id="PTHR11070:SF3">
    <property type="entry name" value="DNA 3'-5' HELICASE"/>
    <property type="match status" value="1"/>
</dbReference>
<keyword evidence="2 10" id="KW-0547">Nucleotide-binding</keyword>
<keyword evidence="6" id="KW-0413">Isomerase</keyword>
<evidence type="ECO:0000259" key="13">
    <source>
        <dbReference type="PROSITE" id="PS51217"/>
    </source>
</evidence>